<dbReference type="RefSeq" id="WP_112053916.1">
    <property type="nucleotide sequence ID" value="NZ_QLSX01000002.1"/>
</dbReference>
<name>A0A328XYW1_9GAMM</name>
<comment type="cofactor">
    <cofactor evidence="1">
        <name>pyridoxal 5'-phosphate</name>
        <dbReference type="ChEBI" id="CHEBI:597326"/>
    </cofactor>
</comment>
<protein>
    <submittedName>
        <fullName evidence="6">Succinyldiaminopimelate aminotransferase</fullName>
    </submittedName>
</protein>
<comment type="caution">
    <text evidence="6">The sequence shown here is derived from an EMBL/GenBank/DDBJ whole genome shotgun (WGS) entry which is preliminary data.</text>
</comment>
<evidence type="ECO:0000259" key="5">
    <source>
        <dbReference type="Pfam" id="PF00155"/>
    </source>
</evidence>
<dbReference type="SUPFAM" id="SSF53383">
    <property type="entry name" value="PLP-dependent transferases"/>
    <property type="match status" value="1"/>
</dbReference>
<dbReference type="PANTHER" id="PTHR42832">
    <property type="entry name" value="AMINO ACID AMINOTRANSFERASE"/>
    <property type="match status" value="1"/>
</dbReference>
<feature type="region of interest" description="Disordered" evidence="4">
    <location>
        <begin position="415"/>
        <end position="434"/>
    </location>
</feature>
<dbReference type="PANTHER" id="PTHR42832:SF3">
    <property type="entry name" value="L-GLUTAMINE--4-(METHYLSULFANYL)-2-OXOBUTANOATE AMINOTRANSFERASE"/>
    <property type="match status" value="1"/>
</dbReference>
<accession>A0A328XYW1</accession>
<feature type="domain" description="Aminotransferase class I/classII large" evidence="5">
    <location>
        <begin position="32"/>
        <end position="378"/>
    </location>
</feature>
<dbReference type="InterPro" id="IPR015421">
    <property type="entry name" value="PyrdxlP-dep_Trfase_major"/>
</dbReference>
<dbReference type="GO" id="GO:0009016">
    <property type="term" value="F:succinyldiaminopimelate transaminase activity"/>
    <property type="evidence" value="ECO:0007669"/>
    <property type="project" value="InterPro"/>
</dbReference>
<dbReference type="AlphaFoldDB" id="A0A328XYW1"/>
<sequence>MNPDLDALKPYPFEKLAALKANVTPPAALSHIPLTIGEPQHPPFAAALDTLSAHRDEMARYPATAGTAELRQTIANWATQRFGLNAVGGLDPDSQVLPVNGTREAIFAFVQAAIDRSRPAKVAVPNPFYQIYEGATLLAGGTPLYLDCQAEHGFRPDFDAVPAETWRDVQLVFLCSPGNPTGAVTPLEDFTRLIELADEHDFIIASDECYSELYLDEATPPPGLLEACALLGRHDYRRCLVFHSLSKRSNLPGLRSGFVAGDAGLITPFKRYRTYHGCAMSLPLQHASITAWSDEAHVQANRDAYREKFAAVTEILAPVLSFPTPEASFYLWPAVPGGDDEAFTRALFAEENVSVLPGSYMGRTTTGDGEASESGVNPGAGRIRLALVADVDSTVEAARRLRRFTERWLADISTNTSQNASATNASTDTKRSQA</sequence>
<dbReference type="OrthoDB" id="9813612at2"/>
<keyword evidence="2 6" id="KW-0032">Aminotransferase</keyword>
<dbReference type="NCBIfam" id="TIGR03538">
    <property type="entry name" value="DapC_gpp"/>
    <property type="match status" value="1"/>
</dbReference>
<dbReference type="InterPro" id="IPR015424">
    <property type="entry name" value="PyrdxlP-dep_Trfase"/>
</dbReference>
<evidence type="ECO:0000313" key="7">
    <source>
        <dbReference type="Proteomes" id="UP000249700"/>
    </source>
</evidence>
<evidence type="ECO:0000256" key="1">
    <source>
        <dbReference type="ARBA" id="ARBA00001933"/>
    </source>
</evidence>
<dbReference type="CDD" id="cd00609">
    <property type="entry name" value="AAT_like"/>
    <property type="match status" value="1"/>
</dbReference>
<reference evidence="6 7" key="1">
    <citation type="submission" date="2018-06" db="EMBL/GenBank/DDBJ databases">
        <title>Comparative analysis of microorganisms from saline springs in Andes Mountain Range, Colombia.</title>
        <authorList>
            <person name="Rubin E."/>
        </authorList>
    </citation>
    <scope>NUCLEOTIDE SEQUENCE [LARGE SCALE GENOMIC DNA]</scope>
    <source>
        <strain evidence="6 7">USBA-857</strain>
    </source>
</reference>
<dbReference type="Pfam" id="PF00155">
    <property type="entry name" value="Aminotran_1_2"/>
    <property type="match status" value="1"/>
</dbReference>
<dbReference type="InterPro" id="IPR004839">
    <property type="entry name" value="Aminotransferase_I/II_large"/>
</dbReference>
<proteinExistence type="predicted"/>
<evidence type="ECO:0000256" key="2">
    <source>
        <dbReference type="ARBA" id="ARBA00022576"/>
    </source>
</evidence>
<evidence type="ECO:0000256" key="3">
    <source>
        <dbReference type="ARBA" id="ARBA00022679"/>
    </source>
</evidence>
<evidence type="ECO:0000313" key="6">
    <source>
        <dbReference type="EMBL" id="RAR63615.1"/>
    </source>
</evidence>
<dbReference type="Gene3D" id="3.90.1150.10">
    <property type="entry name" value="Aspartate Aminotransferase, domain 1"/>
    <property type="match status" value="1"/>
</dbReference>
<dbReference type="Gene3D" id="3.40.640.10">
    <property type="entry name" value="Type I PLP-dependent aspartate aminotransferase-like (Major domain)"/>
    <property type="match status" value="1"/>
</dbReference>
<feature type="compositionally biased region" description="Polar residues" evidence="4">
    <location>
        <begin position="415"/>
        <end position="427"/>
    </location>
</feature>
<gene>
    <name evidence="6" type="ORF">BCL93_102358</name>
</gene>
<keyword evidence="3 6" id="KW-0808">Transferase</keyword>
<dbReference type="InterPro" id="IPR015422">
    <property type="entry name" value="PyrdxlP-dep_Trfase_small"/>
</dbReference>
<dbReference type="GO" id="GO:0030170">
    <property type="term" value="F:pyridoxal phosphate binding"/>
    <property type="evidence" value="ECO:0007669"/>
    <property type="project" value="InterPro"/>
</dbReference>
<evidence type="ECO:0000256" key="4">
    <source>
        <dbReference type="SAM" id="MobiDB-lite"/>
    </source>
</evidence>
<organism evidence="6 7">
    <name type="scientific">Onishia taeanensis</name>
    <dbReference type="NCBI Taxonomy" id="284577"/>
    <lineage>
        <taxon>Bacteria</taxon>
        <taxon>Pseudomonadati</taxon>
        <taxon>Pseudomonadota</taxon>
        <taxon>Gammaproteobacteria</taxon>
        <taxon>Oceanospirillales</taxon>
        <taxon>Halomonadaceae</taxon>
        <taxon>Onishia</taxon>
    </lineage>
</organism>
<dbReference type="EMBL" id="QLSX01000002">
    <property type="protein sequence ID" value="RAR63615.1"/>
    <property type="molecule type" value="Genomic_DNA"/>
</dbReference>
<dbReference type="Proteomes" id="UP000249700">
    <property type="component" value="Unassembled WGS sequence"/>
</dbReference>
<dbReference type="GO" id="GO:0009089">
    <property type="term" value="P:lysine biosynthetic process via diaminopimelate"/>
    <property type="evidence" value="ECO:0007669"/>
    <property type="project" value="InterPro"/>
</dbReference>
<dbReference type="InterPro" id="IPR019878">
    <property type="entry name" value="DapC_beta/gammaproteobac"/>
</dbReference>
<dbReference type="InterPro" id="IPR050881">
    <property type="entry name" value="LL-DAP_aminotransferase"/>
</dbReference>